<feature type="transmembrane region" description="Helical" evidence="1">
    <location>
        <begin position="322"/>
        <end position="341"/>
    </location>
</feature>
<dbReference type="Pfam" id="PF05684">
    <property type="entry name" value="DUF819"/>
    <property type="match status" value="1"/>
</dbReference>
<feature type="transmembrane region" description="Helical" evidence="1">
    <location>
        <begin position="34"/>
        <end position="52"/>
    </location>
</feature>
<feature type="transmembrane region" description="Helical" evidence="1">
    <location>
        <begin position="353"/>
        <end position="377"/>
    </location>
</feature>
<keyword evidence="1" id="KW-1133">Transmembrane helix</keyword>
<feature type="transmembrane region" description="Helical" evidence="1">
    <location>
        <begin position="293"/>
        <end position="315"/>
    </location>
</feature>
<feature type="transmembrane region" description="Helical" evidence="1">
    <location>
        <begin position="6"/>
        <end position="22"/>
    </location>
</feature>
<feature type="transmembrane region" description="Helical" evidence="1">
    <location>
        <begin position="234"/>
        <end position="251"/>
    </location>
</feature>
<evidence type="ECO:0008006" key="4">
    <source>
        <dbReference type="Google" id="ProtNLM"/>
    </source>
</evidence>
<feature type="transmembrane region" description="Helical" evidence="1">
    <location>
        <begin position="150"/>
        <end position="172"/>
    </location>
</feature>
<comment type="caution">
    <text evidence="2">The sequence shown here is derived from an EMBL/GenBank/DDBJ whole genome shotgun (WGS) entry which is preliminary data.</text>
</comment>
<dbReference type="eggNOG" id="COG5505">
    <property type="taxonomic scope" value="Bacteria"/>
</dbReference>
<dbReference type="InterPro" id="IPR008537">
    <property type="entry name" value="DUF819"/>
</dbReference>
<dbReference type="OrthoDB" id="653763at2"/>
<protein>
    <recommendedName>
        <fullName evidence="4">DUF819 family protein</fullName>
    </recommendedName>
</protein>
<feature type="transmembrane region" description="Helical" evidence="1">
    <location>
        <begin position="209"/>
        <end position="228"/>
    </location>
</feature>
<evidence type="ECO:0000313" key="3">
    <source>
        <dbReference type="Proteomes" id="UP000014115"/>
    </source>
</evidence>
<dbReference type="AlphaFoldDB" id="K2KR26"/>
<dbReference type="PATRIC" id="fig|740709.3.peg.2483"/>
<gene>
    <name evidence="2" type="ORF">A10D4_12288</name>
</gene>
<proteinExistence type="predicted"/>
<keyword evidence="1" id="KW-0472">Membrane</keyword>
<feature type="transmembrane region" description="Helical" evidence="1">
    <location>
        <begin position="263"/>
        <end position="281"/>
    </location>
</feature>
<dbReference type="PANTHER" id="PTHR34289">
    <property type="entry name" value="PROTEIN, PUTATIVE (DUF819)-RELATED"/>
    <property type="match status" value="1"/>
</dbReference>
<dbReference type="PANTHER" id="PTHR34289:SF8">
    <property type="entry name" value="DUF819 DOMAIN-CONTAINING PROTEIN"/>
    <property type="match status" value="1"/>
</dbReference>
<dbReference type="EMBL" id="AMRG01000019">
    <property type="protein sequence ID" value="EKE79960.1"/>
    <property type="molecule type" value="Genomic_DNA"/>
</dbReference>
<keyword evidence="1" id="KW-0812">Transmembrane</keyword>
<feature type="transmembrane region" description="Helical" evidence="1">
    <location>
        <begin position="58"/>
        <end position="78"/>
    </location>
</feature>
<reference evidence="2 3" key="1">
    <citation type="journal article" date="2012" name="J. Bacteriol.">
        <title>Genome Sequence of Idiomarina xiamenensis Type Strain 10-D-4.</title>
        <authorList>
            <person name="Lai Q."/>
            <person name="Wang L."/>
            <person name="Wang W."/>
            <person name="Shao Z."/>
        </authorList>
    </citation>
    <scope>NUCLEOTIDE SEQUENCE [LARGE SCALE GENOMIC DNA]</scope>
    <source>
        <strain evidence="2 3">10-D-4</strain>
    </source>
</reference>
<accession>K2KR26</accession>
<dbReference type="RefSeq" id="WP_008489860.1">
    <property type="nucleotide sequence ID" value="NZ_AMRG01000019.1"/>
</dbReference>
<sequence length="378" mass="39802">MIDSPPVLLILALIFLIVWFSYQCEKTRWGAKISAPLIILFLSFALGNLGVLPSKTPVYDAINSVLVPLAIPLLLFSADIKRALTECRAMLGAFTLAVVATIIGAGVALSVLDLGVFESEIVGVLSASYIGGSANFVATAQAVGFTDSSWYLSTLTADAIGAIFFLGALMLLPTINFISRRFSHASLTEQQQQARPDDAVPRTITEAGVVASLTLSAVICAIGYAIAALIPVEGMFIIAITVLSLLFANFAPQRWRDQLRFDYHAGTIFMYIFFAAIGASADLSVMAASAIPIVGFLAILVIVHIVILVVVGAYFKFSLAELMIASSACILGPSAAAAIAAGQGWRHLVSPGMLVGVLGYAIATFIGISITSTLHAIL</sequence>
<feature type="transmembrane region" description="Helical" evidence="1">
    <location>
        <begin position="90"/>
        <end position="112"/>
    </location>
</feature>
<evidence type="ECO:0000256" key="1">
    <source>
        <dbReference type="SAM" id="Phobius"/>
    </source>
</evidence>
<organism evidence="2 3">
    <name type="scientific">Idiomarina xiamenensis 10-D-4</name>
    <dbReference type="NCBI Taxonomy" id="740709"/>
    <lineage>
        <taxon>Bacteria</taxon>
        <taxon>Pseudomonadati</taxon>
        <taxon>Pseudomonadota</taxon>
        <taxon>Gammaproteobacteria</taxon>
        <taxon>Alteromonadales</taxon>
        <taxon>Idiomarinaceae</taxon>
        <taxon>Idiomarina</taxon>
    </lineage>
</organism>
<keyword evidence="3" id="KW-1185">Reference proteome</keyword>
<evidence type="ECO:0000313" key="2">
    <source>
        <dbReference type="EMBL" id="EKE79960.1"/>
    </source>
</evidence>
<dbReference type="Proteomes" id="UP000014115">
    <property type="component" value="Unassembled WGS sequence"/>
</dbReference>
<name>K2KR26_9GAMM</name>